<sequence>MPWATDKKGWHLRARLIRLALSCFLWENILMAHNQWETKRPEPACNARGPSPYHALLRSLEQAGIILPGSTGLPCHEDGKSNPQGQHAVQAALPLPGPGVQTNQAGIVLPGSTGLPCHGLPCKPFEWPTKDGKLNFQGQHAVQAALPLPGPGVQTKQAGIILPSSTGLPCHGFPCQPFKWSTKDGKSNSQGQHAVQAAPPLPCSAEKPRAGWYHPARLNRPTLSWFPLQTICMAHKRWETNCPETLEQAGIIQLCMACPAMVSLANHLNGSQKMGNQKPRDSVQCRTLLAACYALEYLSTSFQNVPFIM</sequence>
<dbReference type="AlphaFoldDB" id="A0A166TWS1"/>
<organism evidence="1 2">
    <name type="scientific">Athelia psychrophila</name>
    <dbReference type="NCBI Taxonomy" id="1759441"/>
    <lineage>
        <taxon>Eukaryota</taxon>
        <taxon>Fungi</taxon>
        <taxon>Dikarya</taxon>
        <taxon>Basidiomycota</taxon>
        <taxon>Agaricomycotina</taxon>
        <taxon>Agaricomycetes</taxon>
        <taxon>Agaricomycetidae</taxon>
        <taxon>Atheliales</taxon>
        <taxon>Atheliaceae</taxon>
        <taxon>Athelia</taxon>
    </lineage>
</organism>
<evidence type="ECO:0000313" key="1">
    <source>
        <dbReference type="EMBL" id="KZP31068.1"/>
    </source>
</evidence>
<gene>
    <name evidence="1" type="ORF">FIBSPDRAFT_883760</name>
</gene>
<protein>
    <submittedName>
        <fullName evidence="1">Uncharacterized protein</fullName>
    </submittedName>
</protein>
<name>A0A166TWS1_9AGAM</name>
<accession>A0A166TWS1</accession>
<dbReference type="EMBL" id="KV417491">
    <property type="protein sequence ID" value="KZP31068.1"/>
    <property type="molecule type" value="Genomic_DNA"/>
</dbReference>
<evidence type="ECO:0000313" key="2">
    <source>
        <dbReference type="Proteomes" id="UP000076532"/>
    </source>
</evidence>
<reference evidence="1 2" key="1">
    <citation type="journal article" date="2016" name="Mol. Biol. Evol.">
        <title>Comparative Genomics of Early-Diverging Mushroom-Forming Fungi Provides Insights into the Origins of Lignocellulose Decay Capabilities.</title>
        <authorList>
            <person name="Nagy L.G."/>
            <person name="Riley R."/>
            <person name="Tritt A."/>
            <person name="Adam C."/>
            <person name="Daum C."/>
            <person name="Floudas D."/>
            <person name="Sun H."/>
            <person name="Yadav J.S."/>
            <person name="Pangilinan J."/>
            <person name="Larsson K.H."/>
            <person name="Matsuura K."/>
            <person name="Barry K."/>
            <person name="Labutti K."/>
            <person name="Kuo R."/>
            <person name="Ohm R.A."/>
            <person name="Bhattacharya S.S."/>
            <person name="Shirouzu T."/>
            <person name="Yoshinaga Y."/>
            <person name="Martin F.M."/>
            <person name="Grigoriev I.V."/>
            <person name="Hibbett D.S."/>
        </authorList>
    </citation>
    <scope>NUCLEOTIDE SEQUENCE [LARGE SCALE GENOMIC DNA]</scope>
    <source>
        <strain evidence="1 2">CBS 109695</strain>
    </source>
</reference>
<keyword evidence="2" id="KW-1185">Reference proteome</keyword>
<dbReference type="Proteomes" id="UP000076532">
    <property type="component" value="Unassembled WGS sequence"/>
</dbReference>
<proteinExistence type="predicted"/>